<dbReference type="PANTHER" id="PTHR43000">
    <property type="entry name" value="DTDP-D-GLUCOSE 4,6-DEHYDRATASE-RELATED"/>
    <property type="match status" value="1"/>
</dbReference>
<organism evidence="3 4">
    <name type="scientific">Sporomusa acidovorans (strain ATCC 49682 / DSM 3132 / Mol)</name>
    <dbReference type="NCBI Taxonomy" id="1123286"/>
    <lineage>
        <taxon>Bacteria</taxon>
        <taxon>Bacillati</taxon>
        <taxon>Bacillota</taxon>
        <taxon>Negativicutes</taxon>
        <taxon>Selenomonadales</taxon>
        <taxon>Sporomusaceae</taxon>
        <taxon>Sporomusa</taxon>
    </lineage>
</organism>
<dbReference type="GO" id="GO:0033705">
    <property type="term" value="F:GDP-4-dehydro-6-deoxy-D-mannose reductase activity"/>
    <property type="evidence" value="ECO:0007669"/>
    <property type="project" value="UniProtKB-EC"/>
</dbReference>
<dbReference type="Pfam" id="PF01370">
    <property type="entry name" value="Epimerase"/>
    <property type="match status" value="1"/>
</dbReference>
<dbReference type="EC" id="1.1.1.281" evidence="3"/>
<feature type="domain" description="NAD-dependent epimerase/dehydratase" evidence="2">
    <location>
        <begin position="5"/>
        <end position="233"/>
    </location>
</feature>
<evidence type="ECO:0000256" key="1">
    <source>
        <dbReference type="ARBA" id="ARBA00007637"/>
    </source>
</evidence>
<dbReference type="EMBL" id="CP155571">
    <property type="protein sequence ID" value="XFO74153.1"/>
    <property type="molecule type" value="Genomic_DNA"/>
</dbReference>
<evidence type="ECO:0000313" key="3">
    <source>
        <dbReference type="EMBL" id="XFO74153.1"/>
    </source>
</evidence>
<dbReference type="Proteomes" id="UP000216052">
    <property type="component" value="Chromosome"/>
</dbReference>
<dbReference type="InterPro" id="IPR001509">
    <property type="entry name" value="Epimerase_deHydtase"/>
</dbReference>
<proteinExistence type="inferred from homology"/>
<dbReference type="RefSeq" id="WP_093793091.1">
    <property type="nucleotide sequence ID" value="NZ_CP155571.1"/>
</dbReference>
<keyword evidence="3" id="KW-0560">Oxidoreductase</keyword>
<accession>A0ABZ3J732</accession>
<comment type="similarity">
    <text evidence="1">Belongs to the NAD(P)-dependent epimerase/dehydratase family.</text>
</comment>
<evidence type="ECO:0000259" key="2">
    <source>
        <dbReference type="Pfam" id="PF01370"/>
    </source>
</evidence>
<reference evidence="3" key="1">
    <citation type="submission" date="2024-05" db="EMBL/GenBank/DDBJ databases">
        <title>Isolation and characterization of Sporomusa carbonis sp. nov., a carboxydotrophic hydrogenogen in the genus of Sporomusa isolated from a charcoal burning pile.</title>
        <authorList>
            <person name="Boeer T."/>
            <person name="Rosenbaum F."/>
            <person name="Eysell L."/>
            <person name="Mueller V."/>
            <person name="Daniel R."/>
            <person name="Poehlein A."/>
        </authorList>
    </citation>
    <scope>NUCLEOTIDE SEQUENCE [LARGE SCALE GENOMIC DNA]</scope>
    <source>
        <strain evidence="3">DSM 3132</strain>
    </source>
</reference>
<name>A0ABZ3J732_SPOA4</name>
<dbReference type="InterPro" id="IPR036291">
    <property type="entry name" value="NAD(P)-bd_dom_sf"/>
</dbReference>
<sequence length="305" mass="33680">MMHNILVTGCSGFIGTHVINALTKAYSEDLIYGIDLKVNNIKLTDGLDAMLTEKNIKQISQFIMKHKPDIIIHCAGVLTNDKSLALASNFNATKLLIAVLCQADVNCGFIQIGSAAEYAPIPYLQKVDEQFSTIPQNAYGESKLQASLFVQEMSRKKIIDGVVLRLFNPIGSNMNQNTIVGKLCKSISEGKEIIQFGNLATYRDYIDIRDVVKAIICAIDNIKNISGEIINVGSGAAKLTRKLVNDIICASQTKICYTEDSCGSNRSNLTIWQEANIDKAIKLLKWKPTIIWEDTIKNIAESNFD</sequence>
<dbReference type="SUPFAM" id="SSF51735">
    <property type="entry name" value="NAD(P)-binding Rossmann-fold domains"/>
    <property type="match status" value="1"/>
</dbReference>
<dbReference type="Gene3D" id="3.40.50.720">
    <property type="entry name" value="NAD(P)-binding Rossmann-like Domain"/>
    <property type="match status" value="1"/>
</dbReference>
<keyword evidence="4" id="KW-1185">Reference proteome</keyword>
<evidence type="ECO:0000313" key="4">
    <source>
        <dbReference type="Proteomes" id="UP000216052"/>
    </source>
</evidence>
<dbReference type="CDD" id="cd08946">
    <property type="entry name" value="SDR_e"/>
    <property type="match status" value="1"/>
</dbReference>
<protein>
    <submittedName>
        <fullName evidence="3">GDP-6-deoxy-D-mannose reductase</fullName>
        <ecNumber evidence="3">1.1.1.281</ecNumber>
    </submittedName>
</protein>
<gene>
    <name evidence="3" type="primary">rmd_2</name>
    <name evidence="3" type="ORF">SPACI_042620</name>
</gene>